<evidence type="ECO:0000256" key="8">
    <source>
        <dbReference type="ARBA" id="ARBA00022723"/>
    </source>
</evidence>
<dbReference type="RefSeq" id="WP_025411574.1">
    <property type="nucleotide sequence ID" value="NZ_CP007128.1"/>
</dbReference>
<dbReference type="GO" id="GO:0046872">
    <property type="term" value="F:metal ion binding"/>
    <property type="evidence" value="ECO:0007669"/>
    <property type="project" value="UniProtKB-UniRule"/>
</dbReference>
<protein>
    <recommendedName>
        <fullName evidence="7 10">Ribulose-phosphate 3-epimerase</fullName>
        <ecNumber evidence="7 10">5.1.3.1</ecNumber>
    </recommendedName>
</protein>
<dbReference type="GO" id="GO:0005737">
    <property type="term" value="C:cytoplasm"/>
    <property type="evidence" value="ECO:0007669"/>
    <property type="project" value="UniProtKB-ARBA"/>
</dbReference>
<feature type="active site" description="Proton donor" evidence="10 12">
    <location>
        <position position="175"/>
    </location>
</feature>
<evidence type="ECO:0000256" key="5">
    <source>
        <dbReference type="ARBA" id="ARBA00001954"/>
    </source>
</evidence>
<dbReference type="NCBIfam" id="TIGR01163">
    <property type="entry name" value="rpe"/>
    <property type="match status" value="1"/>
</dbReference>
<feature type="binding site" evidence="10 14">
    <location>
        <position position="66"/>
    </location>
    <ligand>
        <name>substrate</name>
    </ligand>
</feature>
<dbReference type="HOGENOM" id="CLU_054856_2_1_0"/>
<dbReference type="GO" id="GO:0004750">
    <property type="term" value="F:D-ribulose-phosphate 3-epimerase activity"/>
    <property type="evidence" value="ECO:0007669"/>
    <property type="project" value="UniProtKB-UniRule"/>
</dbReference>
<evidence type="ECO:0000313" key="16">
    <source>
        <dbReference type="Proteomes" id="UP000019151"/>
    </source>
</evidence>
<gene>
    <name evidence="10" type="primary">rpe</name>
    <name evidence="15" type="ORF">J421_2563</name>
</gene>
<organism evidence="15 16">
    <name type="scientific">Gemmatirosa kalamazoonensis</name>
    <dbReference type="NCBI Taxonomy" id="861299"/>
    <lineage>
        <taxon>Bacteria</taxon>
        <taxon>Pseudomonadati</taxon>
        <taxon>Gemmatimonadota</taxon>
        <taxon>Gemmatimonadia</taxon>
        <taxon>Gemmatimonadales</taxon>
        <taxon>Gemmatimonadaceae</taxon>
        <taxon>Gemmatirosa</taxon>
    </lineage>
</organism>
<feature type="binding site" evidence="10 13">
    <location>
        <position position="175"/>
    </location>
    <ligand>
        <name>a divalent metal cation</name>
        <dbReference type="ChEBI" id="CHEBI:60240"/>
    </ligand>
</feature>
<dbReference type="FunCoup" id="W0RID4">
    <property type="interactions" value="582"/>
</dbReference>
<dbReference type="InterPro" id="IPR026019">
    <property type="entry name" value="Ribul_P_3_epim"/>
</dbReference>
<dbReference type="InterPro" id="IPR011060">
    <property type="entry name" value="RibuloseP-bd_barrel"/>
</dbReference>
<keyword evidence="10 11" id="KW-0119">Carbohydrate metabolism</keyword>
<evidence type="ECO:0000256" key="3">
    <source>
        <dbReference type="ARBA" id="ARBA00001941"/>
    </source>
</evidence>
<dbReference type="PROSITE" id="PS01085">
    <property type="entry name" value="RIBUL_P_3_EPIMER_1"/>
    <property type="match status" value="1"/>
</dbReference>
<dbReference type="PIRSF" id="PIRSF001461">
    <property type="entry name" value="RPE"/>
    <property type="match status" value="1"/>
</dbReference>
<dbReference type="KEGG" id="gba:J421_2563"/>
<feature type="binding site" evidence="10 13">
    <location>
        <position position="35"/>
    </location>
    <ligand>
        <name>a divalent metal cation</name>
        <dbReference type="ChEBI" id="CHEBI:60240"/>
    </ligand>
</feature>
<evidence type="ECO:0000256" key="11">
    <source>
        <dbReference type="PIRNR" id="PIRNR001461"/>
    </source>
</evidence>
<keyword evidence="13" id="KW-0862">Zinc</keyword>
<evidence type="ECO:0000256" key="13">
    <source>
        <dbReference type="PIRSR" id="PIRSR001461-2"/>
    </source>
</evidence>
<dbReference type="Gene3D" id="3.20.20.70">
    <property type="entry name" value="Aldolase class I"/>
    <property type="match status" value="1"/>
</dbReference>
<name>W0RID4_9BACT</name>
<evidence type="ECO:0000256" key="14">
    <source>
        <dbReference type="PIRSR" id="PIRSR001461-3"/>
    </source>
</evidence>
<dbReference type="eggNOG" id="COG0036">
    <property type="taxonomic scope" value="Bacteria"/>
</dbReference>
<keyword evidence="9 10" id="KW-0413">Isomerase</keyword>
<evidence type="ECO:0000256" key="4">
    <source>
        <dbReference type="ARBA" id="ARBA00001947"/>
    </source>
</evidence>
<sequence length="222" mass="23731">MPVRIAPSILSADFARLADDIAMCEAGGADVIHVDVMDGRFVPNLTFGAKIIEAVRRVTSLPLDVHMMVVEPERWFDDFAAAGASGMTIHAEVAPHLDRQIARIKELGCRAGVAVNPATPLAFVEEIAHELDLLLVMTVNPGFGAQRFLEYCVGKIARARAMLDEARSGAWLEVDGGINRATVARCHRAGADTFVAGNAVFTAADPRAEIAALRDLATTVTV</sequence>
<feature type="binding site" evidence="10 14">
    <location>
        <position position="8"/>
    </location>
    <ligand>
        <name>substrate</name>
    </ligand>
</feature>
<evidence type="ECO:0000256" key="7">
    <source>
        <dbReference type="ARBA" id="ARBA00013188"/>
    </source>
</evidence>
<dbReference type="GO" id="GO:0019323">
    <property type="term" value="P:pentose catabolic process"/>
    <property type="evidence" value="ECO:0007669"/>
    <property type="project" value="UniProtKB-UniRule"/>
</dbReference>
<evidence type="ECO:0000256" key="9">
    <source>
        <dbReference type="ARBA" id="ARBA00023235"/>
    </source>
</evidence>
<dbReference type="SUPFAM" id="SSF51366">
    <property type="entry name" value="Ribulose-phoshate binding barrel"/>
    <property type="match status" value="1"/>
</dbReference>
<evidence type="ECO:0000256" key="10">
    <source>
        <dbReference type="HAMAP-Rule" id="MF_02227"/>
    </source>
</evidence>
<evidence type="ECO:0000256" key="1">
    <source>
        <dbReference type="ARBA" id="ARBA00001782"/>
    </source>
</evidence>
<comment type="cofactor">
    <cofactor evidence="4">
        <name>Zn(2+)</name>
        <dbReference type="ChEBI" id="CHEBI:29105"/>
    </cofactor>
</comment>
<dbReference type="InterPro" id="IPR013785">
    <property type="entry name" value="Aldolase_TIM"/>
</dbReference>
<comment type="cofactor">
    <cofactor evidence="3">
        <name>Co(2+)</name>
        <dbReference type="ChEBI" id="CHEBI:48828"/>
    </cofactor>
</comment>
<evidence type="ECO:0000256" key="6">
    <source>
        <dbReference type="ARBA" id="ARBA00009541"/>
    </source>
</evidence>
<keyword evidence="8 10" id="KW-0479">Metal-binding</keyword>
<feature type="binding site" evidence="10">
    <location>
        <begin position="175"/>
        <end position="177"/>
    </location>
    <ligand>
        <name>substrate</name>
    </ligand>
</feature>
<comment type="similarity">
    <text evidence="6 10 11">Belongs to the ribulose-phosphate 3-epimerase family.</text>
</comment>
<dbReference type="EC" id="5.1.3.1" evidence="7 10"/>
<keyword evidence="16" id="KW-1185">Reference proteome</keyword>
<keyword evidence="13" id="KW-0170">Cobalt</keyword>
<comment type="pathway">
    <text evidence="10">Carbohydrate degradation.</text>
</comment>
<dbReference type="STRING" id="861299.J421_2563"/>
<comment type="catalytic activity">
    <reaction evidence="1 10 11">
        <text>D-ribulose 5-phosphate = D-xylulose 5-phosphate</text>
        <dbReference type="Rhea" id="RHEA:13677"/>
        <dbReference type="ChEBI" id="CHEBI:57737"/>
        <dbReference type="ChEBI" id="CHEBI:58121"/>
        <dbReference type="EC" id="5.1.3.1"/>
    </reaction>
</comment>
<feature type="binding site" evidence="10 13">
    <location>
        <position position="66"/>
    </location>
    <ligand>
        <name>a divalent metal cation</name>
        <dbReference type="ChEBI" id="CHEBI:60240"/>
    </ligand>
</feature>
<proteinExistence type="inferred from homology"/>
<feature type="binding site" evidence="10 13">
    <location>
        <position position="33"/>
    </location>
    <ligand>
        <name>a divalent metal cation</name>
        <dbReference type="ChEBI" id="CHEBI:60240"/>
    </ligand>
</feature>
<comment type="cofactor">
    <cofactor evidence="2">
        <name>Mn(2+)</name>
        <dbReference type="ChEBI" id="CHEBI:29035"/>
    </cofactor>
</comment>
<evidence type="ECO:0000256" key="2">
    <source>
        <dbReference type="ARBA" id="ARBA00001936"/>
    </source>
</evidence>
<comment type="function">
    <text evidence="10">Catalyzes the reversible epimerization of D-ribulose 5-phosphate to D-xylulose 5-phosphate.</text>
</comment>
<dbReference type="Pfam" id="PF00834">
    <property type="entry name" value="Ribul_P_3_epim"/>
    <property type="match status" value="1"/>
</dbReference>
<comment type="cofactor">
    <cofactor evidence="5">
        <name>Fe(2+)</name>
        <dbReference type="ChEBI" id="CHEBI:29033"/>
    </cofactor>
</comment>
<evidence type="ECO:0000256" key="12">
    <source>
        <dbReference type="PIRSR" id="PIRSR001461-1"/>
    </source>
</evidence>
<comment type="caution">
    <text evidence="10">Lacks conserved residue(s) required for the propagation of feature annotation.</text>
</comment>
<reference evidence="15 16" key="1">
    <citation type="journal article" date="2014" name="Genome Announc.">
        <title>Genome Sequence and Methylome of Soil Bacterium Gemmatirosa kalamazoonensis KBS708T, a Member of the Rarely Cultivated Gemmatimonadetes Phylum.</title>
        <authorList>
            <person name="Debruyn J.M."/>
            <person name="Radosevich M."/>
            <person name="Wommack K.E."/>
            <person name="Polson S.W."/>
            <person name="Hauser L.J."/>
            <person name="Fawaz M.N."/>
            <person name="Korlach J."/>
            <person name="Tsai Y.C."/>
        </authorList>
    </citation>
    <scope>NUCLEOTIDE SEQUENCE [LARGE SCALE GENOMIC DNA]</scope>
    <source>
        <strain evidence="15 16">KBS708</strain>
    </source>
</reference>
<dbReference type="OrthoDB" id="1645589at2"/>
<dbReference type="FunFam" id="3.20.20.70:FF:000004">
    <property type="entry name" value="Ribulose-phosphate 3-epimerase"/>
    <property type="match status" value="1"/>
</dbReference>
<dbReference type="PATRIC" id="fig|861299.3.peg.2611"/>
<dbReference type="CDD" id="cd00429">
    <property type="entry name" value="RPE"/>
    <property type="match status" value="1"/>
</dbReference>
<dbReference type="GO" id="GO:0006098">
    <property type="term" value="P:pentose-phosphate shunt"/>
    <property type="evidence" value="ECO:0007669"/>
    <property type="project" value="UniProtKB-UniRule"/>
</dbReference>
<comment type="cofactor">
    <cofactor evidence="10 13">
        <name>a divalent metal cation</name>
        <dbReference type="ChEBI" id="CHEBI:60240"/>
    </cofactor>
    <text evidence="10 13">Binds 1 divalent metal cation per subunit.</text>
</comment>
<accession>W0RID4</accession>
<dbReference type="Proteomes" id="UP000019151">
    <property type="component" value="Chromosome"/>
</dbReference>
<dbReference type="InParanoid" id="W0RID4"/>
<feature type="active site" description="Proton acceptor" evidence="10 12">
    <location>
        <position position="35"/>
    </location>
</feature>
<keyword evidence="13" id="KW-0464">Manganese</keyword>
<evidence type="ECO:0000313" key="15">
    <source>
        <dbReference type="EMBL" id="AHG90100.1"/>
    </source>
</evidence>
<dbReference type="HAMAP" id="MF_02227">
    <property type="entry name" value="RPE"/>
    <property type="match status" value="1"/>
</dbReference>
<dbReference type="PANTHER" id="PTHR11749">
    <property type="entry name" value="RIBULOSE-5-PHOSPHATE-3-EPIMERASE"/>
    <property type="match status" value="1"/>
</dbReference>
<feature type="binding site" evidence="14">
    <location>
        <position position="177"/>
    </location>
    <ligand>
        <name>substrate</name>
    </ligand>
</feature>
<dbReference type="EMBL" id="CP007128">
    <property type="protein sequence ID" value="AHG90100.1"/>
    <property type="molecule type" value="Genomic_DNA"/>
</dbReference>
<dbReference type="AlphaFoldDB" id="W0RID4"/>
<dbReference type="NCBIfam" id="NF004076">
    <property type="entry name" value="PRK05581.1-4"/>
    <property type="match status" value="1"/>
</dbReference>
<dbReference type="InterPro" id="IPR000056">
    <property type="entry name" value="Ribul_P_3_epim-like"/>
</dbReference>